<dbReference type="InterPro" id="IPR029058">
    <property type="entry name" value="AB_hydrolase_fold"/>
</dbReference>
<evidence type="ECO:0000313" key="3">
    <source>
        <dbReference type="Proteomes" id="UP000239907"/>
    </source>
</evidence>
<dbReference type="PANTHER" id="PTHR36513">
    <property type="entry name" value="ABC TRANSMEMBRANE TYPE-1 DOMAIN-CONTAINING PROTEIN"/>
    <property type="match status" value="1"/>
</dbReference>
<comment type="caution">
    <text evidence="2">The sequence shown here is derived from an EMBL/GenBank/DDBJ whole genome shotgun (WGS) entry which is preliminary data.</text>
</comment>
<gene>
    <name evidence="2" type="ORF">BSZ32_03490</name>
</gene>
<accession>A0A2S7TZI8</accession>
<reference evidence="2 3" key="1">
    <citation type="submission" date="2016-12" db="EMBL/GenBank/DDBJ databases">
        <title>Study of bacterial adaptation to deep sea.</title>
        <authorList>
            <person name="Song J."/>
            <person name="Yoshizawa S."/>
            <person name="Kogure K."/>
        </authorList>
    </citation>
    <scope>NUCLEOTIDE SEQUENCE [LARGE SCALE GENOMIC DNA]</scope>
    <source>
        <strain evidence="2 3">SAORIC-165</strain>
    </source>
</reference>
<dbReference type="OrthoDB" id="9797755at2"/>
<dbReference type="PANTHER" id="PTHR36513:SF1">
    <property type="entry name" value="TRANSMEMBRANE PROTEIN"/>
    <property type="match status" value="1"/>
</dbReference>
<evidence type="ECO:0000313" key="2">
    <source>
        <dbReference type="EMBL" id="PQJ27651.1"/>
    </source>
</evidence>
<dbReference type="PROSITE" id="PS51257">
    <property type="entry name" value="PROKAR_LIPOPROTEIN"/>
    <property type="match status" value="1"/>
</dbReference>
<feature type="signal peptide" evidence="1">
    <location>
        <begin position="1"/>
        <end position="22"/>
    </location>
</feature>
<protein>
    <recommendedName>
        <fullName evidence="4">Alpha/beta hydrolase</fullName>
    </recommendedName>
</protein>
<sequence>MHQYRSLFILLIALLTSCGSNGPLVFDLMPAPAAFTDTGLKLPNEIDRVGDTLIDQIFYATDRRPATAKDKQQFYSSKRGNAIRLGRAQVETGRDDLTWQDARKISLLKTRTEKFPIKVKGINEYGLLDESVHRYSKVTDADRKSAKSATKRYIKEINQQLAKSKNKTVNIFVHGYKVTFENPILTTAEMWHFLAYDGVFIAYSWPSTPKTLAYVSDTETALVSSRHLRDLILFLSKRTNVDKINIIGYSAGSRVVTRAMGDLAILQHSKTKAENKRRLKLGTVAIIAGDVDRKLVGGYLLDGADKLMDQFLVYQSDSDKALSFSRFLTNRERLGQSFDIDSLDQQGLRYLKDNPQVVIIDVSNAEAARAGNGHGYLRKSPWVTSDLLMALAYGPRPQDRGLVQKQPGIPIWTFPKNYTEGLGKALRRYNPELFDKTKRRDHI</sequence>
<dbReference type="Proteomes" id="UP000239907">
    <property type="component" value="Unassembled WGS sequence"/>
</dbReference>
<name>A0A2S7TZI8_9BACT</name>
<dbReference type="Gene3D" id="3.40.50.1820">
    <property type="entry name" value="alpha/beta hydrolase"/>
    <property type="match status" value="1"/>
</dbReference>
<evidence type="ECO:0008006" key="4">
    <source>
        <dbReference type="Google" id="ProtNLM"/>
    </source>
</evidence>
<dbReference type="EMBL" id="MQWA01000001">
    <property type="protein sequence ID" value="PQJ27651.1"/>
    <property type="molecule type" value="Genomic_DNA"/>
</dbReference>
<evidence type="ECO:0000256" key="1">
    <source>
        <dbReference type="SAM" id="SignalP"/>
    </source>
</evidence>
<proteinExistence type="predicted"/>
<dbReference type="InterPro" id="IPR010297">
    <property type="entry name" value="DUF900_hydrolase"/>
</dbReference>
<keyword evidence="1" id="KW-0732">Signal</keyword>
<dbReference type="Pfam" id="PF05990">
    <property type="entry name" value="DUF900"/>
    <property type="match status" value="1"/>
</dbReference>
<dbReference type="SUPFAM" id="SSF53474">
    <property type="entry name" value="alpha/beta-Hydrolases"/>
    <property type="match status" value="1"/>
</dbReference>
<organism evidence="2 3">
    <name type="scientific">Rubritalea profundi</name>
    <dbReference type="NCBI Taxonomy" id="1658618"/>
    <lineage>
        <taxon>Bacteria</taxon>
        <taxon>Pseudomonadati</taxon>
        <taxon>Verrucomicrobiota</taxon>
        <taxon>Verrucomicrobiia</taxon>
        <taxon>Verrucomicrobiales</taxon>
        <taxon>Rubritaleaceae</taxon>
        <taxon>Rubritalea</taxon>
    </lineage>
</organism>
<keyword evidence="3" id="KW-1185">Reference proteome</keyword>
<dbReference type="AlphaFoldDB" id="A0A2S7TZI8"/>
<dbReference type="RefSeq" id="WP_105042138.1">
    <property type="nucleotide sequence ID" value="NZ_MQWA01000001.1"/>
</dbReference>
<feature type="chain" id="PRO_5015487231" description="Alpha/beta hydrolase" evidence="1">
    <location>
        <begin position="23"/>
        <end position="443"/>
    </location>
</feature>